<name>A0A3M0MF96_9RHOB</name>
<gene>
    <name evidence="3" type="ORF">C9E81_05985</name>
</gene>
<dbReference type="AlphaFoldDB" id="A0A3M0MF96"/>
<organism evidence="3 4">
    <name type="scientific">Paracoccus alkanivorans</name>
    <dbReference type="NCBI Taxonomy" id="2116655"/>
    <lineage>
        <taxon>Bacteria</taxon>
        <taxon>Pseudomonadati</taxon>
        <taxon>Pseudomonadota</taxon>
        <taxon>Alphaproteobacteria</taxon>
        <taxon>Rhodobacterales</taxon>
        <taxon>Paracoccaceae</taxon>
        <taxon>Paracoccus</taxon>
    </lineage>
</organism>
<dbReference type="Pfam" id="PF02615">
    <property type="entry name" value="Ldh_2"/>
    <property type="match status" value="1"/>
</dbReference>
<reference evidence="3 4" key="1">
    <citation type="submission" date="2018-07" db="EMBL/GenBank/DDBJ databases">
        <authorList>
            <person name="Zhang Y."/>
            <person name="Wang L."/>
            <person name="Ma S."/>
        </authorList>
    </citation>
    <scope>NUCLEOTIDE SEQUENCE [LARGE SCALE GENOMIC DNA]</scope>
    <source>
        <strain evidence="3 4">4-2</strain>
    </source>
</reference>
<dbReference type="Gene3D" id="3.30.1370.60">
    <property type="entry name" value="Hypothetical oxidoreductase yiak, domain 2"/>
    <property type="match status" value="1"/>
</dbReference>
<keyword evidence="4" id="KW-1185">Reference proteome</keyword>
<dbReference type="InterPro" id="IPR043143">
    <property type="entry name" value="Mal/L-sulf/L-lact_DH-like_NADP"/>
</dbReference>
<dbReference type="Proteomes" id="UP000273516">
    <property type="component" value="Unassembled WGS sequence"/>
</dbReference>
<dbReference type="GO" id="GO:0016491">
    <property type="term" value="F:oxidoreductase activity"/>
    <property type="evidence" value="ECO:0007669"/>
    <property type="project" value="UniProtKB-KW"/>
</dbReference>
<comment type="caution">
    <text evidence="3">The sequence shown here is derived from an EMBL/GenBank/DDBJ whole genome shotgun (WGS) entry which is preliminary data.</text>
</comment>
<dbReference type="InterPro" id="IPR036111">
    <property type="entry name" value="Mal/L-sulfo/L-lacto_DH-like_sf"/>
</dbReference>
<accession>A0A3M0MF96</accession>
<dbReference type="PANTHER" id="PTHR11091:SF0">
    <property type="entry name" value="MALATE DEHYDROGENASE"/>
    <property type="match status" value="1"/>
</dbReference>
<dbReference type="Gene3D" id="1.10.1530.10">
    <property type="match status" value="1"/>
</dbReference>
<comment type="similarity">
    <text evidence="1">Belongs to the LDH2/MDH2 oxidoreductase family.</text>
</comment>
<dbReference type="InterPro" id="IPR043144">
    <property type="entry name" value="Mal/L-sulf/L-lact_DH-like_ah"/>
</dbReference>
<dbReference type="OrthoDB" id="9811519at2"/>
<protein>
    <submittedName>
        <fullName evidence="3">Ldh family oxidoreductase</fullName>
    </submittedName>
</protein>
<keyword evidence="2" id="KW-0560">Oxidoreductase</keyword>
<sequence>MPRLSLSQTHRLVADTLTRCRTSSGNAESVARALVAAEEAGQAGHGLRRVPSYAAQALSGKVDGQAIPASRQERPGVLAVDACNGFAYPAIDLAVDWLTGTAPKQGIALAGITRSHHCGVAGVTVERLADAGLVAIMFANSPAAMAPWGGRRPLFGTNPIAFAAPRPGGRPAIVVDVSLSKVARGKIMAAGQRGEEIPEGWALDAEGRATTDPKAALAGTMVPMGDAKGTALALMVELLSAGLVGAHFGYEASSFFTAEGPAPGVGQLILAIDPGAFGFAGADGGQGALGRIEELAAAIEAEPGARLPGARRTELKRKVAADGVPVDDALLAEIEALGRNEPA</sequence>
<dbReference type="PANTHER" id="PTHR11091">
    <property type="entry name" value="OXIDOREDUCTASE-RELATED"/>
    <property type="match status" value="1"/>
</dbReference>
<evidence type="ECO:0000313" key="3">
    <source>
        <dbReference type="EMBL" id="RMC36239.1"/>
    </source>
</evidence>
<dbReference type="RefSeq" id="WP_122111403.1">
    <property type="nucleotide sequence ID" value="NZ_QOKZ01000002.1"/>
</dbReference>
<dbReference type="EMBL" id="QOKZ01000002">
    <property type="protein sequence ID" value="RMC36239.1"/>
    <property type="molecule type" value="Genomic_DNA"/>
</dbReference>
<evidence type="ECO:0000256" key="2">
    <source>
        <dbReference type="ARBA" id="ARBA00023002"/>
    </source>
</evidence>
<evidence type="ECO:0000313" key="4">
    <source>
        <dbReference type="Proteomes" id="UP000273516"/>
    </source>
</evidence>
<dbReference type="SUPFAM" id="SSF89733">
    <property type="entry name" value="L-sulfolactate dehydrogenase-like"/>
    <property type="match status" value="1"/>
</dbReference>
<evidence type="ECO:0000256" key="1">
    <source>
        <dbReference type="ARBA" id="ARBA00006056"/>
    </source>
</evidence>
<dbReference type="InterPro" id="IPR003767">
    <property type="entry name" value="Malate/L-lactate_DH-like"/>
</dbReference>
<proteinExistence type="inferred from homology"/>